<reference evidence="1 3" key="1">
    <citation type="journal article" date="2012" name="Nature">
        <title>Algal genomes reveal evolutionary mosaicism and the fate of nucleomorphs.</title>
        <authorList>
            <consortium name="DOE Joint Genome Institute"/>
            <person name="Curtis B.A."/>
            <person name="Tanifuji G."/>
            <person name="Burki F."/>
            <person name="Gruber A."/>
            <person name="Irimia M."/>
            <person name="Maruyama S."/>
            <person name="Arias M.C."/>
            <person name="Ball S.G."/>
            <person name="Gile G.H."/>
            <person name="Hirakawa Y."/>
            <person name="Hopkins J.F."/>
            <person name="Kuo A."/>
            <person name="Rensing S.A."/>
            <person name="Schmutz J."/>
            <person name="Symeonidi A."/>
            <person name="Elias M."/>
            <person name="Eveleigh R.J."/>
            <person name="Herman E.K."/>
            <person name="Klute M.J."/>
            <person name="Nakayama T."/>
            <person name="Obornik M."/>
            <person name="Reyes-Prieto A."/>
            <person name="Armbrust E.V."/>
            <person name="Aves S.J."/>
            <person name="Beiko R.G."/>
            <person name="Coutinho P."/>
            <person name="Dacks J.B."/>
            <person name="Durnford D.G."/>
            <person name="Fast N.M."/>
            <person name="Green B.R."/>
            <person name="Grisdale C.J."/>
            <person name="Hempel F."/>
            <person name="Henrissat B."/>
            <person name="Hoppner M.P."/>
            <person name="Ishida K."/>
            <person name="Kim E."/>
            <person name="Koreny L."/>
            <person name="Kroth P.G."/>
            <person name="Liu Y."/>
            <person name="Malik S.B."/>
            <person name="Maier U.G."/>
            <person name="McRose D."/>
            <person name="Mock T."/>
            <person name="Neilson J.A."/>
            <person name="Onodera N.T."/>
            <person name="Poole A.M."/>
            <person name="Pritham E.J."/>
            <person name="Richards T.A."/>
            <person name="Rocap G."/>
            <person name="Roy S.W."/>
            <person name="Sarai C."/>
            <person name="Schaack S."/>
            <person name="Shirato S."/>
            <person name="Slamovits C.H."/>
            <person name="Spencer D.F."/>
            <person name="Suzuki S."/>
            <person name="Worden A.Z."/>
            <person name="Zauner S."/>
            <person name="Barry K."/>
            <person name="Bell C."/>
            <person name="Bharti A.K."/>
            <person name="Crow J.A."/>
            <person name="Grimwood J."/>
            <person name="Kramer R."/>
            <person name="Lindquist E."/>
            <person name="Lucas S."/>
            <person name="Salamov A."/>
            <person name="McFadden G.I."/>
            <person name="Lane C.E."/>
            <person name="Keeling P.J."/>
            <person name="Gray M.W."/>
            <person name="Grigoriev I.V."/>
            <person name="Archibald J.M."/>
        </authorList>
    </citation>
    <scope>NUCLEOTIDE SEQUENCE</scope>
    <source>
        <strain evidence="1 3">CCMP2712</strain>
    </source>
</reference>
<sequence length="690" mass="79413">MSNIRIVKRKAKGFFKCEDLVTIKDAVKAAHRIMSDASILVRSYYLRWFQSSYPLDSDDKELELEHFHISMACSIVQGITRPPVRGVGPEQSVKIDVFNDMLDEYKRLYERAPNDKENETDLSLSHVLAYSIDNLLTAYKNNIEAHFSKYVKRFIRCDMLAKGFNKSEANRVAAIYTNAYIYDSSLDLEPDFMERLGLEATSYSSLFPSKINKGGFPRVYDLKANPWVYLPKMVMINQALETDFSSVEHKERRLLNPLPFYSSFVPMHIRIDTSGLSQLLMTKDRLDDFKRSYLAEFGVSLNIKNKGDMLASFEKIFGRKATSNREAGLYATEMWSFLTNLKTCRQWKELDGVVRKNDPKGTQWMFDNAVVTDGVSISFQVIDNSMFGRKAFSGRKKRVACQEANDEEDSKQVTREELKTSKLLGCDPGKRDILAITDGIKTICYTKGQRDMDTHKTIRLRTSLKRRRGCGLEEYETQVMNRFQKRSCHPEMFRRYACSRKRMEHMLLECYSHPVFREFKFLVYNKTKSSEHRFMHRVLETFKRPQTNLSKARCASGVMRMNALKEVQRHGDIIIGWGNWGKNPNALRCSAGPTPGIGIRRRFESLFKTTTVPEHYTSQECPSCKGRCLRKATGNPIMRHHLLRCTNDSCCSRWWNRNVAGAFNILTRLLDGQTLSGNETTGDGLGGDDL</sequence>
<accession>L1JXG4</accession>
<evidence type="ECO:0000313" key="2">
    <source>
        <dbReference type="EnsemblProtists" id="EKX53034"/>
    </source>
</evidence>
<keyword evidence="4 5" id="KW-0479">Metal-binding</keyword>
<feature type="binding site" evidence="4 5">
    <location>
        <position position="624"/>
    </location>
    <ligand>
        <name>Zn(2+)</name>
        <dbReference type="ChEBI" id="CHEBI:29105"/>
    </ligand>
</feature>
<dbReference type="PDB" id="9CER">
    <property type="method" value="EM"/>
    <property type="resolution" value="4.70 A"/>
    <property type="chains" value="P=2-690"/>
</dbReference>
<dbReference type="SMR" id="L1JXG4"/>
<dbReference type="PaxDb" id="55529-EKX53034"/>
<dbReference type="EMDB" id="EMD-45517"/>
<dbReference type="HOGENOM" id="CLU_399267_0_0_1"/>
<dbReference type="AlphaFoldDB" id="L1JXG4"/>
<dbReference type="EMBL" id="JH992971">
    <property type="protein sequence ID" value="EKX53034.1"/>
    <property type="molecule type" value="Genomic_DNA"/>
</dbReference>
<keyword evidence="4 5" id="KW-0002">3D-structure</keyword>
<evidence type="ECO:0000313" key="1">
    <source>
        <dbReference type="EMBL" id="EKX53034.1"/>
    </source>
</evidence>
<dbReference type="EMDB" id="EMD-45518"/>
<feature type="binding site" evidence="4 5">
    <location>
        <position position="621"/>
    </location>
    <ligand>
        <name>Zn(2+)</name>
        <dbReference type="ChEBI" id="CHEBI:29105"/>
    </ligand>
</feature>
<gene>
    <name evidence="1" type="ORF">GUITHDRAFT_101477</name>
</gene>
<feature type="binding site" evidence="4 5">
    <location>
        <position position="628"/>
    </location>
    <ligand>
        <name>Zn(2+)</name>
        <dbReference type="ChEBI" id="CHEBI:29105"/>
    </ligand>
</feature>
<dbReference type="OrthoDB" id="98175at2759"/>
<dbReference type="PDB" id="9CES">
    <property type="method" value="EM"/>
    <property type="resolution" value="3.28 A"/>
    <property type="chains" value="P=2-690"/>
</dbReference>
<dbReference type="Proteomes" id="UP000011087">
    <property type="component" value="Unassembled WGS sequence"/>
</dbReference>
<reference evidence="4 5" key="4">
    <citation type="journal article" date="2024" name="Cell">
        <title>Structural insights into the diversity and DNA cleavage mechanism of Fanzor.</title>
        <authorList>
            <person name="Xu P."/>
            <person name="Saito M."/>
            <person name="Faure G."/>
            <person name="Maguire S."/>
            <person name="Chau-Duy-Tam Vo S."/>
            <person name="Wilkinson M.E."/>
            <person name="Kuang H."/>
            <person name="Wang B."/>
            <person name="Rice W.J."/>
            <person name="Macrae R.K."/>
            <person name="Zhang F."/>
        </authorList>
    </citation>
    <scope>STRUCTURE BY ELECTRON MICROSCOPY (3.00 ANGSTROMS) OF 2-690</scope>
    <scope>DISULFIDE BONDS</scope>
</reference>
<feature type="binding site" evidence="4 5">
    <location>
        <position position="650"/>
    </location>
    <ligand>
        <name>Zn(2+)</name>
        <dbReference type="ChEBI" id="CHEBI:29105"/>
    </ligand>
</feature>
<evidence type="ECO:0000313" key="3">
    <source>
        <dbReference type="Proteomes" id="UP000011087"/>
    </source>
</evidence>
<dbReference type="EMDB" id="EMD-45516"/>
<dbReference type="KEGG" id="gtt:GUITHDRAFT_101477"/>
<evidence type="ECO:0007829" key="4">
    <source>
        <dbReference type="PDB" id="9CER"/>
    </source>
</evidence>
<reference evidence="3" key="2">
    <citation type="submission" date="2012-11" db="EMBL/GenBank/DDBJ databases">
        <authorList>
            <person name="Kuo A."/>
            <person name="Curtis B.A."/>
            <person name="Tanifuji G."/>
            <person name="Burki F."/>
            <person name="Gruber A."/>
            <person name="Irimia M."/>
            <person name="Maruyama S."/>
            <person name="Arias M.C."/>
            <person name="Ball S.G."/>
            <person name="Gile G.H."/>
            <person name="Hirakawa Y."/>
            <person name="Hopkins J.F."/>
            <person name="Rensing S.A."/>
            <person name="Schmutz J."/>
            <person name="Symeonidi A."/>
            <person name="Elias M."/>
            <person name="Eveleigh R.J."/>
            <person name="Herman E.K."/>
            <person name="Klute M.J."/>
            <person name="Nakayama T."/>
            <person name="Obornik M."/>
            <person name="Reyes-Prieto A."/>
            <person name="Armbrust E.V."/>
            <person name="Aves S.J."/>
            <person name="Beiko R.G."/>
            <person name="Coutinho P."/>
            <person name="Dacks J.B."/>
            <person name="Durnford D.G."/>
            <person name="Fast N.M."/>
            <person name="Green B.R."/>
            <person name="Grisdale C."/>
            <person name="Hempe F."/>
            <person name="Henrissat B."/>
            <person name="Hoppner M.P."/>
            <person name="Ishida K.-I."/>
            <person name="Kim E."/>
            <person name="Koreny L."/>
            <person name="Kroth P.G."/>
            <person name="Liu Y."/>
            <person name="Malik S.-B."/>
            <person name="Maier U.G."/>
            <person name="McRose D."/>
            <person name="Mock T."/>
            <person name="Neilson J.A."/>
            <person name="Onodera N.T."/>
            <person name="Poole A.M."/>
            <person name="Pritham E.J."/>
            <person name="Richards T.A."/>
            <person name="Rocap G."/>
            <person name="Roy S.W."/>
            <person name="Sarai C."/>
            <person name="Schaack S."/>
            <person name="Shirato S."/>
            <person name="Slamovits C.H."/>
            <person name="Spencer D.F."/>
            <person name="Suzuki S."/>
            <person name="Worden A.Z."/>
            <person name="Zauner S."/>
            <person name="Barry K."/>
            <person name="Bell C."/>
            <person name="Bharti A.K."/>
            <person name="Crow J.A."/>
            <person name="Grimwood J."/>
            <person name="Kramer R."/>
            <person name="Lindquist E."/>
            <person name="Lucas S."/>
            <person name="Salamov A."/>
            <person name="McFadden G.I."/>
            <person name="Lane C.E."/>
            <person name="Keeling P.J."/>
            <person name="Gray M.W."/>
            <person name="Grigoriev I.V."/>
            <person name="Archibald J.M."/>
        </authorList>
    </citation>
    <scope>NUCLEOTIDE SEQUENCE</scope>
    <source>
        <strain evidence="3">CCMP2712</strain>
    </source>
</reference>
<keyword evidence="4 5" id="KW-0862">Zinc</keyword>
<protein>
    <submittedName>
        <fullName evidence="1 2">Uncharacterized protein</fullName>
    </submittedName>
</protein>
<proteinExistence type="evidence at protein level"/>
<feature type="disulfide bond" evidence="4 5">
    <location>
        <begin position="554"/>
        <end position="651"/>
    </location>
</feature>
<evidence type="ECO:0007829" key="5">
    <source>
        <dbReference type="PDB" id="9CES"/>
    </source>
</evidence>
<dbReference type="EnsemblProtists" id="EKX53034">
    <property type="protein sequence ID" value="EKX53034"/>
    <property type="gene ID" value="GUITHDRAFT_101477"/>
</dbReference>
<dbReference type="GeneID" id="17309716"/>
<reference evidence="2" key="3">
    <citation type="submission" date="2016-03" db="UniProtKB">
        <authorList>
            <consortium name="EnsemblProtists"/>
        </authorList>
    </citation>
    <scope>IDENTIFICATION</scope>
</reference>
<dbReference type="RefSeq" id="XP_005840014.1">
    <property type="nucleotide sequence ID" value="XM_005839957.1"/>
</dbReference>
<organism evidence="1">
    <name type="scientific">Guillardia theta (strain CCMP2712)</name>
    <name type="common">Cryptophyte</name>
    <dbReference type="NCBI Taxonomy" id="905079"/>
    <lineage>
        <taxon>Eukaryota</taxon>
        <taxon>Cryptophyceae</taxon>
        <taxon>Pyrenomonadales</taxon>
        <taxon>Geminigeraceae</taxon>
        <taxon>Guillardia</taxon>
    </lineage>
</organism>
<name>L1JXG4_GUITC</name>
<keyword evidence="3" id="KW-1185">Reference proteome</keyword>
<dbReference type="PDB" id="9CET">
    <property type="method" value="EM"/>
    <property type="resolution" value="3.00 A"/>
    <property type="chains" value="P=2-690"/>
</dbReference>